<name>A0A9N9SF72_PHACE</name>
<dbReference type="OrthoDB" id="6766179at2759"/>
<keyword evidence="4" id="KW-0175">Coiled coil</keyword>
<protein>
    <recommendedName>
        <fullName evidence="8">Zinc finger PHD-type domain-containing protein</fullName>
    </recommendedName>
</protein>
<dbReference type="AlphaFoldDB" id="A0A9N9SF72"/>
<dbReference type="SUPFAM" id="SSF57903">
    <property type="entry name" value="FYVE/PHD zinc finger"/>
    <property type="match status" value="1"/>
</dbReference>
<evidence type="ECO:0000313" key="6">
    <source>
        <dbReference type="EMBL" id="CAG9814813.1"/>
    </source>
</evidence>
<dbReference type="GO" id="GO:0008270">
    <property type="term" value="F:zinc ion binding"/>
    <property type="evidence" value="ECO:0007669"/>
    <property type="project" value="UniProtKB-KW"/>
</dbReference>
<dbReference type="CDD" id="cd15489">
    <property type="entry name" value="PHD_SF"/>
    <property type="match status" value="1"/>
</dbReference>
<keyword evidence="2" id="KW-0863">Zinc-finger</keyword>
<dbReference type="PANTHER" id="PTHR37445:SF3">
    <property type="entry name" value="ZINC FINGER PHD-TYPE DOMAIN-CONTAINING PROTEIN"/>
    <property type="match status" value="1"/>
</dbReference>
<organism evidence="6 7">
    <name type="scientific">Phaedon cochleariae</name>
    <name type="common">Mustard beetle</name>
    <dbReference type="NCBI Taxonomy" id="80249"/>
    <lineage>
        <taxon>Eukaryota</taxon>
        <taxon>Metazoa</taxon>
        <taxon>Ecdysozoa</taxon>
        <taxon>Arthropoda</taxon>
        <taxon>Hexapoda</taxon>
        <taxon>Insecta</taxon>
        <taxon>Pterygota</taxon>
        <taxon>Neoptera</taxon>
        <taxon>Endopterygota</taxon>
        <taxon>Coleoptera</taxon>
        <taxon>Polyphaga</taxon>
        <taxon>Cucujiformia</taxon>
        <taxon>Chrysomeloidea</taxon>
        <taxon>Chrysomelidae</taxon>
        <taxon>Chrysomelinae</taxon>
        <taxon>Chrysomelini</taxon>
        <taxon>Phaedon</taxon>
    </lineage>
</organism>
<evidence type="ECO:0008006" key="8">
    <source>
        <dbReference type="Google" id="ProtNLM"/>
    </source>
</evidence>
<proteinExistence type="predicted"/>
<keyword evidence="7" id="KW-1185">Reference proteome</keyword>
<reference evidence="6" key="2">
    <citation type="submission" date="2022-10" db="EMBL/GenBank/DDBJ databases">
        <authorList>
            <consortium name="ENA_rothamsted_submissions"/>
            <consortium name="culmorum"/>
            <person name="King R."/>
        </authorList>
    </citation>
    <scope>NUCLEOTIDE SEQUENCE</scope>
</reference>
<evidence type="ECO:0000256" key="3">
    <source>
        <dbReference type="ARBA" id="ARBA00022833"/>
    </source>
</evidence>
<dbReference type="PROSITE" id="PS01359">
    <property type="entry name" value="ZF_PHD_1"/>
    <property type="match status" value="1"/>
</dbReference>
<evidence type="ECO:0000256" key="5">
    <source>
        <dbReference type="SAM" id="MobiDB-lite"/>
    </source>
</evidence>
<gene>
    <name evidence="6" type="ORF">PHAECO_LOCUS2559</name>
</gene>
<feature type="compositionally biased region" description="Acidic residues" evidence="5">
    <location>
        <begin position="285"/>
        <end position="308"/>
    </location>
</feature>
<dbReference type="InterPro" id="IPR011011">
    <property type="entry name" value="Znf_FYVE_PHD"/>
</dbReference>
<feature type="coiled-coil region" evidence="4">
    <location>
        <begin position="64"/>
        <end position="91"/>
    </location>
</feature>
<dbReference type="Gene3D" id="3.30.40.10">
    <property type="entry name" value="Zinc/RING finger domain, C3HC4 (zinc finger)"/>
    <property type="match status" value="1"/>
</dbReference>
<feature type="compositionally biased region" description="Acidic residues" evidence="5">
    <location>
        <begin position="255"/>
        <end position="269"/>
    </location>
</feature>
<evidence type="ECO:0000256" key="2">
    <source>
        <dbReference type="ARBA" id="ARBA00022771"/>
    </source>
</evidence>
<evidence type="ECO:0000256" key="1">
    <source>
        <dbReference type="ARBA" id="ARBA00022723"/>
    </source>
</evidence>
<keyword evidence="1" id="KW-0479">Metal-binding</keyword>
<dbReference type="Proteomes" id="UP001153737">
    <property type="component" value="Chromosome 11"/>
</dbReference>
<keyword evidence="3" id="KW-0862">Zinc</keyword>
<reference evidence="6" key="1">
    <citation type="submission" date="2022-01" db="EMBL/GenBank/DDBJ databases">
        <authorList>
            <person name="King R."/>
        </authorList>
    </citation>
    <scope>NUCLEOTIDE SEQUENCE</scope>
</reference>
<evidence type="ECO:0000313" key="7">
    <source>
        <dbReference type="Proteomes" id="UP001153737"/>
    </source>
</evidence>
<dbReference type="InterPro" id="IPR019786">
    <property type="entry name" value="Zinc_finger_PHD-type_CS"/>
</dbReference>
<evidence type="ECO:0000256" key="4">
    <source>
        <dbReference type="SAM" id="Coils"/>
    </source>
</evidence>
<accession>A0A9N9SF72</accession>
<dbReference type="InterPro" id="IPR013083">
    <property type="entry name" value="Znf_RING/FYVE/PHD"/>
</dbReference>
<dbReference type="PANTHER" id="PTHR37445">
    <property type="entry name" value="PROTEIN CBG24663"/>
    <property type="match status" value="1"/>
</dbReference>
<dbReference type="EMBL" id="OU896717">
    <property type="protein sequence ID" value="CAG9814813.1"/>
    <property type="molecule type" value="Genomic_DNA"/>
</dbReference>
<sequence length="356" mass="40656">MSKCLRCRRDAVDDKDSFRCDGCKRLLHVACANVTSTEVRCLQLAGGRKLKFFCDDCENGLLQIPVLKTMMKELQSEIKDLKNAYASLIADKDNHISGLKSEIESLKMRGTSNISFETMFEELNERQIRSNNIMIYNVKESSSEEISERIEADKKEVSKIMQKMDMSEATNNSIMKILRVGRAGGPKHRPVKVVFSNNQIVKQLLKSKMKLLSTPIRISDDQTRMQQDMFKKLHMSWNLRKPLFSQELQEENLSDEEFSDFSDFSDIDPDYNNSDSESSGVSRDESDEDSSLSDGAEVVENEDDENDTAPDPASNQFKFSWYEYSGNHQTLRFTGNEGKQCDLSRGLRIPLPSSWL</sequence>
<feature type="region of interest" description="Disordered" evidence="5">
    <location>
        <begin position="255"/>
        <end position="316"/>
    </location>
</feature>